<dbReference type="RefSeq" id="XP_056549098.1">
    <property type="nucleotide sequence ID" value="XM_056705200.1"/>
</dbReference>
<gene>
    <name evidence="1" type="ORF">N7496_012287</name>
</gene>
<dbReference type="SUPFAM" id="SSF48403">
    <property type="entry name" value="Ankyrin repeat"/>
    <property type="match status" value="1"/>
</dbReference>
<comment type="caution">
    <text evidence="1">The sequence shown here is derived from an EMBL/GenBank/DDBJ whole genome shotgun (WGS) entry which is preliminary data.</text>
</comment>
<name>A0A9W9UTP6_9EURO</name>
<proteinExistence type="predicted"/>
<evidence type="ECO:0000313" key="1">
    <source>
        <dbReference type="EMBL" id="KAJ5355075.1"/>
    </source>
</evidence>
<dbReference type="AlphaFoldDB" id="A0A9W9UTP6"/>
<dbReference type="GeneID" id="81444379"/>
<accession>A0A9W9UTP6</accession>
<dbReference type="EMBL" id="JAPZBS010000010">
    <property type="protein sequence ID" value="KAJ5355075.1"/>
    <property type="molecule type" value="Genomic_DNA"/>
</dbReference>
<reference evidence="1" key="1">
    <citation type="submission" date="2022-11" db="EMBL/GenBank/DDBJ databases">
        <authorList>
            <person name="Petersen C."/>
        </authorList>
    </citation>
    <scope>NUCLEOTIDE SEQUENCE</scope>
    <source>
        <strain evidence="1">IBT 29864</strain>
    </source>
</reference>
<reference evidence="1" key="2">
    <citation type="journal article" date="2023" name="IMA Fungus">
        <title>Comparative genomic study of the Penicillium genus elucidates a diverse pangenome and 15 lateral gene transfer events.</title>
        <authorList>
            <person name="Petersen C."/>
            <person name="Sorensen T."/>
            <person name="Nielsen M.R."/>
            <person name="Sondergaard T.E."/>
            <person name="Sorensen J.L."/>
            <person name="Fitzpatrick D.A."/>
            <person name="Frisvad J.C."/>
            <person name="Nielsen K.L."/>
        </authorList>
    </citation>
    <scope>NUCLEOTIDE SEQUENCE</scope>
    <source>
        <strain evidence="1">IBT 29864</strain>
    </source>
</reference>
<dbReference type="OrthoDB" id="823504at2759"/>
<dbReference type="Gene3D" id="1.25.40.20">
    <property type="entry name" value="Ankyrin repeat-containing domain"/>
    <property type="match status" value="1"/>
</dbReference>
<organism evidence="1 2">
    <name type="scientific">Penicillium cataractarum</name>
    <dbReference type="NCBI Taxonomy" id="2100454"/>
    <lineage>
        <taxon>Eukaryota</taxon>
        <taxon>Fungi</taxon>
        <taxon>Dikarya</taxon>
        <taxon>Ascomycota</taxon>
        <taxon>Pezizomycotina</taxon>
        <taxon>Eurotiomycetes</taxon>
        <taxon>Eurotiomycetidae</taxon>
        <taxon>Eurotiales</taxon>
        <taxon>Aspergillaceae</taxon>
        <taxon>Penicillium</taxon>
    </lineage>
</organism>
<evidence type="ECO:0000313" key="2">
    <source>
        <dbReference type="Proteomes" id="UP001147782"/>
    </source>
</evidence>
<keyword evidence="2" id="KW-1185">Reference proteome</keyword>
<sequence>MGSSKLVTRLITEKTNIHATQSWQEPLSGVFHNVTALHIASAPQTRSQLHPTTLLTSLYQRNSFHTDINKPDINGWMALHFIARNLRQVGASRLLVRRGVDVHAISRMGNTAVHEVMGAAKLQRREMEDGTLECPAASEKIWAGEEVVSVLRGADARIDGPKLADAGGVVSWETGDRGQGGWIG</sequence>
<protein>
    <submittedName>
        <fullName evidence="1">Uncharacterized protein</fullName>
    </submittedName>
</protein>
<dbReference type="InterPro" id="IPR036770">
    <property type="entry name" value="Ankyrin_rpt-contain_sf"/>
</dbReference>
<dbReference type="Proteomes" id="UP001147782">
    <property type="component" value="Unassembled WGS sequence"/>
</dbReference>